<organism evidence="1 2">
    <name type="scientific">Massilia niabensis</name>
    <dbReference type="NCBI Taxonomy" id="544910"/>
    <lineage>
        <taxon>Bacteria</taxon>
        <taxon>Pseudomonadati</taxon>
        <taxon>Pseudomonadota</taxon>
        <taxon>Betaproteobacteria</taxon>
        <taxon>Burkholderiales</taxon>
        <taxon>Oxalobacteraceae</taxon>
        <taxon>Telluria group</taxon>
        <taxon>Massilia</taxon>
    </lineage>
</organism>
<name>A0ABW0KZJ5_9BURK</name>
<dbReference type="Proteomes" id="UP001596050">
    <property type="component" value="Unassembled WGS sequence"/>
</dbReference>
<evidence type="ECO:0000313" key="2">
    <source>
        <dbReference type="Proteomes" id="UP001596050"/>
    </source>
</evidence>
<gene>
    <name evidence="1" type="ORF">ACFPN5_03310</name>
</gene>
<accession>A0ABW0KZJ5</accession>
<dbReference type="EMBL" id="JBHSMU010000004">
    <property type="protein sequence ID" value="MFC5458839.1"/>
    <property type="molecule type" value="Genomic_DNA"/>
</dbReference>
<proteinExistence type="predicted"/>
<comment type="caution">
    <text evidence="1">The sequence shown here is derived from an EMBL/GenBank/DDBJ whole genome shotgun (WGS) entry which is preliminary data.</text>
</comment>
<evidence type="ECO:0000313" key="1">
    <source>
        <dbReference type="EMBL" id="MFC5458839.1"/>
    </source>
</evidence>
<sequence length="124" mass="13518">MRPRQTGMFTIVLLLYLQLHLEVTLEGSSLRGVYRTRAECEEAAVQLRGPLPTPRGYAAAWHDAVCLPIGRDVRVNDVAPLGLGALFRQSPPEGCAAEGAWRRVAELCVPAAGRTVGQGRERKP</sequence>
<protein>
    <submittedName>
        <fullName evidence="1">Uncharacterized protein</fullName>
    </submittedName>
</protein>
<reference evidence="2" key="1">
    <citation type="journal article" date="2019" name="Int. J. Syst. Evol. Microbiol.">
        <title>The Global Catalogue of Microorganisms (GCM) 10K type strain sequencing project: providing services to taxonomists for standard genome sequencing and annotation.</title>
        <authorList>
            <consortium name="The Broad Institute Genomics Platform"/>
            <consortium name="The Broad Institute Genome Sequencing Center for Infectious Disease"/>
            <person name="Wu L."/>
            <person name="Ma J."/>
        </authorList>
    </citation>
    <scope>NUCLEOTIDE SEQUENCE [LARGE SCALE GENOMIC DNA]</scope>
    <source>
        <strain evidence="2">KACC 12649</strain>
    </source>
</reference>
<dbReference type="RefSeq" id="WP_379780083.1">
    <property type="nucleotide sequence ID" value="NZ_JBHSMU010000004.1"/>
</dbReference>
<keyword evidence="2" id="KW-1185">Reference proteome</keyword>